<name>A0A7J7SJ99_RHIFE</name>
<dbReference type="AlphaFoldDB" id="A0A7J7SJ99"/>
<reference evidence="1 2" key="1">
    <citation type="journal article" date="2020" name="Nature">
        <title>Six reference-quality genomes reveal evolution of bat adaptations.</title>
        <authorList>
            <person name="Jebb D."/>
            <person name="Huang Z."/>
            <person name="Pippel M."/>
            <person name="Hughes G.M."/>
            <person name="Lavrichenko K."/>
            <person name="Devanna P."/>
            <person name="Winkler S."/>
            <person name="Jermiin L.S."/>
            <person name="Skirmuntt E.C."/>
            <person name="Katzourakis A."/>
            <person name="Burkitt-Gray L."/>
            <person name="Ray D.A."/>
            <person name="Sullivan K.A.M."/>
            <person name="Roscito J.G."/>
            <person name="Kirilenko B.M."/>
            <person name="Davalos L.M."/>
            <person name="Corthals A.P."/>
            <person name="Power M.L."/>
            <person name="Jones G."/>
            <person name="Ransome R.D."/>
            <person name="Dechmann D.K.N."/>
            <person name="Locatelli A.G."/>
            <person name="Puechmaille S.J."/>
            <person name="Fedrigo O."/>
            <person name="Jarvis E.D."/>
            <person name="Hiller M."/>
            <person name="Vernes S.C."/>
            <person name="Myers E.W."/>
            <person name="Teeling E.C."/>
        </authorList>
    </citation>
    <scope>NUCLEOTIDE SEQUENCE [LARGE SCALE GENOMIC DNA]</scope>
    <source>
        <strain evidence="1">MRhiFer1</strain>
        <tissue evidence="1">Lung</tissue>
    </source>
</reference>
<evidence type="ECO:0000313" key="1">
    <source>
        <dbReference type="EMBL" id="KAF6288499.1"/>
    </source>
</evidence>
<evidence type="ECO:0000313" key="2">
    <source>
        <dbReference type="Proteomes" id="UP000585614"/>
    </source>
</evidence>
<protein>
    <submittedName>
        <fullName evidence="1">Uncharacterized protein</fullName>
    </submittedName>
</protein>
<gene>
    <name evidence="1" type="ORF">mRhiFer1_009203</name>
</gene>
<organism evidence="1 2">
    <name type="scientific">Rhinolophus ferrumequinum</name>
    <name type="common">Greater horseshoe bat</name>
    <dbReference type="NCBI Taxonomy" id="59479"/>
    <lineage>
        <taxon>Eukaryota</taxon>
        <taxon>Metazoa</taxon>
        <taxon>Chordata</taxon>
        <taxon>Craniata</taxon>
        <taxon>Vertebrata</taxon>
        <taxon>Euteleostomi</taxon>
        <taxon>Mammalia</taxon>
        <taxon>Eutheria</taxon>
        <taxon>Laurasiatheria</taxon>
        <taxon>Chiroptera</taxon>
        <taxon>Yinpterochiroptera</taxon>
        <taxon>Rhinolophoidea</taxon>
        <taxon>Rhinolophidae</taxon>
        <taxon>Rhinolophinae</taxon>
        <taxon>Rhinolophus</taxon>
    </lineage>
</organism>
<dbReference type="Proteomes" id="UP000585614">
    <property type="component" value="Unassembled WGS sequence"/>
</dbReference>
<sequence length="123" mass="13420">MKANIWSEWLSREFCTQTPPTPSPGNGAARLGKCHQPQNLRRSPLRNTSWEAITVGTESAFSPGDAPGLANSEKEPLSISKTHCAPLCSLTNPNPTSVGRQRLQMGHWNDDNSSFPFMGGKEI</sequence>
<proteinExistence type="predicted"/>
<accession>A0A7J7SJ99</accession>
<comment type="caution">
    <text evidence="1">The sequence shown here is derived from an EMBL/GenBank/DDBJ whole genome shotgun (WGS) entry which is preliminary data.</text>
</comment>
<dbReference type="EMBL" id="JACAGC010000022">
    <property type="protein sequence ID" value="KAF6288499.1"/>
    <property type="molecule type" value="Genomic_DNA"/>
</dbReference>